<dbReference type="RefSeq" id="WP_129761402.1">
    <property type="nucleotide sequence ID" value="NZ_BAAAGF010000004.1"/>
</dbReference>
<name>A0ABP3V3Z3_9FLAO</name>
<comment type="caution">
    <text evidence="1">The sequence shown here is derived from an EMBL/GenBank/DDBJ whole genome shotgun (WGS) entry which is preliminary data.</text>
</comment>
<reference evidence="2" key="1">
    <citation type="journal article" date="2019" name="Int. J. Syst. Evol. Microbiol.">
        <title>The Global Catalogue of Microorganisms (GCM) 10K type strain sequencing project: providing services to taxonomists for standard genome sequencing and annotation.</title>
        <authorList>
            <consortium name="The Broad Institute Genomics Platform"/>
            <consortium name="The Broad Institute Genome Sequencing Center for Infectious Disease"/>
            <person name="Wu L."/>
            <person name="Ma J."/>
        </authorList>
    </citation>
    <scope>NUCLEOTIDE SEQUENCE [LARGE SCALE GENOMIC DNA]</scope>
    <source>
        <strain evidence="2">JCM 15976</strain>
    </source>
</reference>
<gene>
    <name evidence="1" type="ORF">GCM10009431_25150</name>
</gene>
<protein>
    <recommendedName>
        <fullName evidence="3">STAS/SEC14 domain-containing protein</fullName>
    </recommendedName>
</protein>
<proteinExistence type="predicted"/>
<keyword evidence="2" id="KW-1185">Reference proteome</keyword>
<accession>A0ABP3V3Z3</accession>
<dbReference type="EMBL" id="BAAAGF010000004">
    <property type="protein sequence ID" value="GAA0747579.1"/>
    <property type="molecule type" value="Genomic_DNA"/>
</dbReference>
<evidence type="ECO:0000313" key="1">
    <source>
        <dbReference type="EMBL" id="GAA0747579.1"/>
    </source>
</evidence>
<evidence type="ECO:0000313" key="2">
    <source>
        <dbReference type="Proteomes" id="UP001500736"/>
    </source>
</evidence>
<evidence type="ECO:0008006" key="3">
    <source>
        <dbReference type="Google" id="ProtNLM"/>
    </source>
</evidence>
<dbReference type="Proteomes" id="UP001500736">
    <property type="component" value="Unassembled WGS sequence"/>
</dbReference>
<organism evidence="1 2">
    <name type="scientific">Gaetbulibacter jejuensis</name>
    <dbReference type="NCBI Taxonomy" id="584607"/>
    <lineage>
        <taxon>Bacteria</taxon>
        <taxon>Pseudomonadati</taxon>
        <taxon>Bacteroidota</taxon>
        <taxon>Flavobacteriia</taxon>
        <taxon>Flavobacteriales</taxon>
        <taxon>Flavobacteriaceae</taxon>
        <taxon>Gaetbulibacter</taxon>
    </lineage>
</organism>
<sequence length="132" mass="15496">MQERELSHKLSFGTIIILNEHLAEVIIDEGVEMDKKLMEEYHNFLLENLTPPFSLLVNKLHSYSYTFDVQRKISKLKEVFAVAVVVNSIGSKMATKTILSLNNDENWTMKMFYLREEALIWLNEEKNKRISM</sequence>